<dbReference type="PANTHER" id="PTHR35524">
    <property type="entry name" value="ALPHA-ACETOLACTATE DECARBOXYLASE"/>
    <property type="match status" value="1"/>
</dbReference>
<keyword evidence="6 9" id="KW-0210">Decarboxylase</keyword>
<dbReference type="InterPro" id="IPR005128">
    <property type="entry name" value="Acetolactate_a_deCO2ase"/>
</dbReference>
<reference evidence="10" key="1">
    <citation type="submission" date="2023-05" db="EMBL/GenBank/DDBJ databases">
        <authorList>
            <person name="Zhang X."/>
        </authorList>
    </citation>
    <scope>NUCLEOTIDE SEQUENCE</scope>
    <source>
        <strain evidence="10">YF14B1</strain>
    </source>
</reference>
<comment type="catalytic activity">
    <reaction evidence="1 9">
        <text>(2S)-2-acetolactate + H(+) = (R)-acetoin + CO2</text>
        <dbReference type="Rhea" id="RHEA:21580"/>
        <dbReference type="ChEBI" id="CHEBI:15378"/>
        <dbReference type="ChEBI" id="CHEBI:15686"/>
        <dbReference type="ChEBI" id="CHEBI:16526"/>
        <dbReference type="ChEBI" id="CHEBI:58476"/>
        <dbReference type="EC" id="4.1.1.5"/>
    </reaction>
</comment>
<organism evidence="10 11">
    <name type="scientific">Xanthocytophaga flava</name>
    <dbReference type="NCBI Taxonomy" id="3048013"/>
    <lineage>
        <taxon>Bacteria</taxon>
        <taxon>Pseudomonadati</taxon>
        <taxon>Bacteroidota</taxon>
        <taxon>Cytophagia</taxon>
        <taxon>Cytophagales</taxon>
        <taxon>Rhodocytophagaceae</taxon>
        <taxon>Xanthocytophaga</taxon>
    </lineage>
</organism>
<evidence type="ECO:0000256" key="7">
    <source>
        <dbReference type="ARBA" id="ARBA00023061"/>
    </source>
</evidence>
<dbReference type="Gene3D" id="3.30.1330.80">
    <property type="entry name" value="Hypothetical protein, similar to alpha- acetolactate decarboxylase, domain 2"/>
    <property type="match status" value="2"/>
</dbReference>
<evidence type="ECO:0000256" key="6">
    <source>
        <dbReference type="ARBA" id="ARBA00022793"/>
    </source>
</evidence>
<evidence type="ECO:0000256" key="1">
    <source>
        <dbReference type="ARBA" id="ARBA00001784"/>
    </source>
</evidence>
<evidence type="ECO:0000313" key="10">
    <source>
        <dbReference type="EMBL" id="MDJ1485408.1"/>
    </source>
</evidence>
<dbReference type="PANTHER" id="PTHR35524:SF1">
    <property type="entry name" value="ALPHA-ACETOLACTATE DECARBOXYLASE"/>
    <property type="match status" value="1"/>
</dbReference>
<dbReference type="RefSeq" id="WP_313987937.1">
    <property type="nucleotide sequence ID" value="NZ_JASJOS010000020.1"/>
</dbReference>
<dbReference type="GO" id="GO:0045151">
    <property type="term" value="P:acetoin biosynthetic process"/>
    <property type="evidence" value="ECO:0007669"/>
    <property type="project" value="UniProtKB-UniRule"/>
</dbReference>
<keyword evidence="7 9" id="KW-0005">Acetoin biosynthesis</keyword>
<dbReference type="AlphaFoldDB" id="A0AAE3QZK2"/>
<comment type="pathway">
    <text evidence="2 9">Polyol metabolism; (R,R)-butane-2,3-diol biosynthesis; (R,R)-butane-2,3-diol from pyruvate: step 2/3.</text>
</comment>
<name>A0AAE3QZK2_9BACT</name>
<protein>
    <recommendedName>
        <fullName evidence="5 9">Alpha-acetolactate decarboxylase</fullName>
        <ecNumber evidence="4 9">4.1.1.5</ecNumber>
    </recommendedName>
</protein>
<proteinExistence type="inferred from homology"/>
<dbReference type="Proteomes" id="UP001241110">
    <property type="component" value="Unassembled WGS sequence"/>
</dbReference>
<evidence type="ECO:0000256" key="4">
    <source>
        <dbReference type="ARBA" id="ARBA00013204"/>
    </source>
</evidence>
<dbReference type="EMBL" id="JASJOS010000020">
    <property type="protein sequence ID" value="MDJ1485408.1"/>
    <property type="molecule type" value="Genomic_DNA"/>
</dbReference>
<evidence type="ECO:0000256" key="5">
    <source>
        <dbReference type="ARBA" id="ARBA00020164"/>
    </source>
</evidence>
<evidence type="ECO:0000313" key="11">
    <source>
        <dbReference type="Proteomes" id="UP001241110"/>
    </source>
</evidence>
<dbReference type="CDD" id="cd17299">
    <property type="entry name" value="acetolactate_decarboxylase"/>
    <property type="match status" value="1"/>
</dbReference>
<evidence type="ECO:0000256" key="3">
    <source>
        <dbReference type="ARBA" id="ARBA00007106"/>
    </source>
</evidence>
<dbReference type="Pfam" id="PF03306">
    <property type="entry name" value="AAL_decarboxy"/>
    <property type="match status" value="1"/>
</dbReference>
<evidence type="ECO:0000256" key="8">
    <source>
        <dbReference type="ARBA" id="ARBA00023239"/>
    </source>
</evidence>
<keyword evidence="8 9" id="KW-0456">Lyase</keyword>
<evidence type="ECO:0000256" key="9">
    <source>
        <dbReference type="PIRNR" id="PIRNR001332"/>
    </source>
</evidence>
<dbReference type="EC" id="4.1.1.5" evidence="4 9"/>
<dbReference type="GO" id="GO:0047605">
    <property type="term" value="F:acetolactate decarboxylase activity"/>
    <property type="evidence" value="ECO:0007669"/>
    <property type="project" value="UniProtKB-UniRule"/>
</dbReference>
<dbReference type="PIRSF" id="PIRSF001332">
    <property type="entry name" value="Acetolac_decarb"/>
    <property type="match status" value="1"/>
</dbReference>
<dbReference type="SUPFAM" id="SSF117856">
    <property type="entry name" value="AF0104/ALDC/Ptd012-like"/>
    <property type="match status" value="1"/>
</dbReference>
<accession>A0AAE3QZK2</accession>
<comment type="caution">
    <text evidence="10">The sequence shown here is derived from an EMBL/GenBank/DDBJ whole genome shotgun (WGS) entry which is preliminary data.</text>
</comment>
<gene>
    <name evidence="10" type="ORF">QNI16_33265</name>
</gene>
<sequence>MIRIIPLLLITMISATISADKPDGIHYISLNRAIRLGQYDGVITAKELKSYGDFGLGSEEKVASELVILDGVAYSIPADGKAKVMPDQAKIAFSAIKFFKTDKQVKINKAFSLKELEQYLDSLIVKNTFVAIKISGEFASITFTSYHKQEKPYKPIEQVPVSEFTHTKMKGTIVGFFTPESAAVLNSPTYHFHFIDQARTTGGHVQDCVIGNVEIELDYTRSFTADLADPAILQHIDLNKPIEAEK</sequence>
<comment type="similarity">
    <text evidence="3 9">Belongs to the alpha-acetolactate decarboxylase family.</text>
</comment>
<evidence type="ECO:0000256" key="2">
    <source>
        <dbReference type="ARBA" id="ARBA00005170"/>
    </source>
</evidence>